<feature type="domain" description="AB hydrolase-1" evidence="1">
    <location>
        <begin position="5"/>
        <end position="151"/>
    </location>
</feature>
<reference evidence="2 3" key="1">
    <citation type="journal article" date="2012" name="Genet. Mol. Biol.">
        <title>Analysis of 16S rRNA and mxaF genes revealing insights into Methylobacterium niche-specific plant association.</title>
        <authorList>
            <person name="Dourado M.N."/>
            <person name="Andreote F.D."/>
            <person name="Dini-Andreote F."/>
            <person name="Conti R."/>
            <person name="Araujo J.M."/>
            <person name="Araujo W.L."/>
        </authorList>
    </citation>
    <scope>NUCLEOTIDE SEQUENCE [LARGE SCALE GENOMIC DNA]</scope>
    <source>
        <strain evidence="2 3">SR1.6/4</strain>
    </source>
</reference>
<accession>A0ABU7T584</accession>
<dbReference type="Gene3D" id="3.40.50.1820">
    <property type="entry name" value="alpha/beta hydrolase"/>
    <property type="match status" value="1"/>
</dbReference>
<dbReference type="EMBL" id="MLBY01000002">
    <property type="protein sequence ID" value="MEE7455519.1"/>
    <property type="molecule type" value="Genomic_DNA"/>
</dbReference>
<name>A0ABU7T584_9HYPH</name>
<dbReference type="InterPro" id="IPR029058">
    <property type="entry name" value="AB_hydrolase_fold"/>
</dbReference>
<proteinExistence type="predicted"/>
<gene>
    <name evidence="2" type="ORF">MRSR164_01415</name>
</gene>
<sequence>MTEGVLLLHGIARRAASLRPLERRLSAAGYVILNLDYPARRLGLAEIAGALAPAVSVFGAGVARLHIVTHSMGGLVARVLLTGHRPENLVRVVMLGPPNEGSEVADALHRFALYRRVFGPAGAELVTKRNETCRRLFGPVDYPLGVIAGSRSVYPLASLLLPGPNDGRVTVARTRLAGMTDHIVLPVAHPTMMWNRRLQDETLHFLREGRFGRN</sequence>
<dbReference type="Pfam" id="PF12697">
    <property type="entry name" value="Abhydrolase_6"/>
    <property type="match status" value="1"/>
</dbReference>
<dbReference type="GO" id="GO:0016787">
    <property type="term" value="F:hydrolase activity"/>
    <property type="evidence" value="ECO:0007669"/>
    <property type="project" value="UniProtKB-KW"/>
</dbReference>
<evidence type="ECO:0000313" key="2">
    <source>
        <dbReference type="EMBL" id="MEE7455519.1"/>
    </source>
</evidence>
<protein>
    <submittedName>
        <fullName evidence="2">Alpha/beta hydrolase</fullName>
    </submittedName>
</protein>
<organism evidence="2 3">
    <name type="scientific">Methylobacterium radiotolerans</name>
    <dbReference type="NCBI Taxonomy" id="31998"/>
    <lineage>
        <taxon>Bacteria</taxon>
        <taxon>Pseudomonadati</taxon>
        <taxon>Pseudomonadota</taxon>
        <taxon>Alphaproteobacteria</taxon>
        <taxon>Hyphomicrobiales</taxon>
        <taxon>Methylobacteriaceae</taxon>
        <taxon>Methylobacterium</taxon>
    </lineage>
</organism>
<evidence type="ECO:0000313" key="3">
    <source>
        <dbReference type="Proteomes" id="UP001349262"/>
    </source>
</evidence>
<dbReference type="SUPFAM" id="SSF53474">
    <property type="entry name" value="alpha/beta-Hydrolases"/>
    <property type="match status" value="1"/>
</dbReference>
<comment type="caution">
    <text evidence="2">The sequence shown here is derived from an EMBL/GenBank/DDBJ whole genome shotgun (WGS) entry which is preliminary data.</text>
</comment>
<dbReference type="PANTHER" id="PTHR37946:SF1">
    <property type="entry name" value="SLL1969 PROTEIN"/>
    <property type="match status" value="1"/>
</dbReference>
<keyword evidence="3" id="KW-1185">Reference proteome</keyword>
<dbReference type="Proteomes" id="UP001349262">
    <property type="component" value="Unassembled WGS sequence"/>
</dbReference>
<dbReference type="PANTHER" id="PTHR37946">
    <property type="entry name" value="SLL1969 PROTEIN"/>
    <property type="match status" value="1"/>
</dbReference>
<keyword evidence="2" id="KW-0378">Hydrolase</keyword>
<evidence type="ECO:0000259" key="1">
    <source>
        <dbReference type="Pfam" id="PF12697"/>
    </source>
</evidence>
<dbReference type="InterPro" id="IPR000073">
    <property type="entry name" value="AB_hydrolase_1"/>
</dbReference>